<gene>
    <name evidence="2" type="ORF">SAZU_5571</name>
</gene>
<dbReference type="AlphaFoldDB" id="A0A0K8PS60"/>
<name>A0A0K8PS60_STRAJ</name>
<evidence type="ECO:0000313" key="2">
    <source>
        <dbReference type="EMBL" id="GAP50712.1"/>
    </source>
</evidence>
<feature type="region of interest" description="Disordered" evidence="1">
    <location>
        <begin position="103"/>
        <end position="180"/>
    </location>
</feature>
<feature type="region of interest" description="Disordered" evidence="1">
    <location>
        <begin position="59"/>
        <end position="91"/>
    </location>
</feature>
<sequence>MTTLADPVPGGRPGDVERATALSGELSGRSVHGVVLSYVDTAGIGGVKTVLAARLASAAGWGTSAAPSPRRPRPGRRGPGGGPGDRTVPQTAVQLRPLLVCPSCSTSGRSPPLAELLQERADADELSPAGRAADRPVGGPGQRPAGLPVPGRPPERRLNGVWPVTVPPERLPRKSERLKV</sequence>
<feature type="compositionally biased region" description="Basic and acidic residues" evidence="1">
    <location>
        <begin position="170"/>
        <end position="180"/>
    </location>
</feature>
<dbReference type="EMBL" id="DF968346">
    <property type="protein sequence ID" value="GAP50712.1"/>
    <property type="molecule type" value="Genomic_DNA"/>
</dbReference>
<organism evidence="2 3">
    <name type="scientific">Streptomyces azureus</name>
    <dbReference type="NCBI Taxonomy" id="146537"/>
    <lineage>
        <taxon>Bacteria</taxon>
        <taxon>Bacillati</taxon>
        <taxon>Actinomycetota</taxon>
        <taxon>Actinomycetes</taxon>
        <taxon>Kitasatosporales</taxon>
        <taxon>Streptomycetaceae</taxon>
        <taxon>Streptomyces</taxon>
    </lineage>
</organism>
<accession>A0A0K8PS60</accession>
<evidence type="ECO:0000313" key="3">
    <source>
        <dbReference type="Proteomes" id="UP000053859"/>
    </source>
</evidence>
<evidence type="ECO:0000256" key="1">
    <source>
        <dbReference type="SAM" id="MobiDB-lite"/>
    </source>
</evidence>
<dbReference type="Proteomes" id="UP000053859">
    <property type="component" value="Unassembled WGS sequence"/>
</dbReference>
<reference evidence="2" key="1">
    <citation type="journal article" date="2015" name="Genome Announc.">
        <title>Draft Genome Sequence of Thiostrepton-Producing Streptomyces azureus ATCC 14921.</title>
        <authorList>
            <person name="Sakihara K."/>
            <person name="Maeda J."/>
            <person name="Tashiro K."/>
            <person name="Fujino Y."/>
            <person name="Kuhara S."/>
            <person name="Ohshima T."/>
            <person name="Ogata S."/>
            <person name="Doi K."/>
        </authorList>
    </citation>
    <scope>NUCLEOTIDE SEQUENCE [LARGE SCALE GENOMIC DNA]</scope>
    <source>
        <strain evidence="2">ATCC14921</strain>
    </source>
</reference>
<proteinExistence type="predicted"/>
<keyword evidence="3" id="KW-1185">Reference proteome</keyword>
<dbReference type="PATRIC" id="fig|146537.3.peg.5863"/>
<protein>
    <submittedName>
        <fullName evidence="2">Putative Glutamine synthetase</fullName>
    </submittedName>
</protein>